<keyword evidence="3" id="KW-0539">Nucleus</keyword>
<dbReference type="NCBIfam" id="TIGR02133">
    <property type="entry name" value="RPI_actino"/>
    <property type="match status" value="1"/>
</dbReference>
<dbReference type="EMBL" id="JAQGDS010000011">
    <property type="protein sequence ID" value="KAJ6257428.1"/>
    <property type="molecule type" value="Genomic_DNA"/>
</dbReference>
<dbReference type="GO" id="GO:0005975">
    <property type="term" value="P:carbohydrate metabolic process"/>
    <property type="evidence" value="ECO:0007669"/>
    <property type="project" value="InterPro"/>
</dbReference>
<keyword evidence="2" id="KW-0413">Isomerase</keyword>
<comment type="similarity">
    <text evidence="1">Belongs to the LacAB/RpiB family.</text>
</comment>
<dbReference type="Pfam" id="PF11951">
    <property type="entry name" value="Fungal_trans_2"/>
    <property type="match status" value="1"/>
</dbReference>
<evidence type="ECO:0000256" key="3">
    <source>
        <dbReference type="ARBA" id="ARBA00023242"/>
    </source>
</evidence>
<dbReference type="Pfam" id="PF00172">
    <property type="entry name" value="Zn_clus"/>
    <property type="match status" value="1"/>
</dbReference>
<dbReference type="Gene3D" id="4.10.240.10">
    <property type="entry name" value="Zn(2)-C6 fungal-type DNA-binding domain"/>
    <property type="match status" value="1"/>
</dbReference>
<reference evidence="6" key="1">
    <citation type="submission" date="2023-01" db="EMBL/GenBank/DDBJ databases">
        <title>The chitinases involved in constricting ring structure development in the nematode-trapping fungus Drechslerella dactyloides.</title>
        <authorList>
            <person name="Wang R."/>
            <person name="Zhang L."/>
            <person name="Tang P."/>
            <person name="Li S."/>
            <person name="Liang L."/>
        </authorList>
    </citation>
    <scope>NUCLEOTIDE SEQUENCE</scope>
    <source>
        <strain evidence="6">YMF1.00031</strain>
    </source>
</reference>
<dbReference type="Pfam" id="PF02502">
    <property type="entry name" value="LacAB_rpiB"/>
    <property type="match status" value="1"/>
</dbReference>
<dbReference type="GO" id="GO:0008270">
    <property type="term" value="F:zinc ion binding"/>
    <property type="evidence" value="ECO:0007669"/>
    <property type="project" value="InterPro"/>
</dbReference>
<keyword evidence="7" id="KW-1185">Reference proteome</keyword>
<dbReference type="InterPro" id="IPR001138">
    <property type="entry name" value="Zn2Cys6_DnaBD"/>
</dbReference>
<dbReference type="SUPFAM" id="SSF57701">
    <property type="entry name" value="Zn2/Cys6 DNA-binding domain"/>
    <property type="match status" value="1"/>
</dbReference>
<dbReference type="InterPro" id="IPR036864">
    <property type="entry name" value="Zn2-C6_fun-type_DNA-bd_sf"/>
</dbReference>
<gene>
    <name evidence="6" type="ORF">Dda_8319</name>
</gene>
<dbReference type="FunFam" id="3.40.1400.10:FF:000004">
    <property type="entry name" value="Ribose 5-phosphate isomerase"/>
    <property type="match status" value="1"/>
</dbReference>
<dbReference type="PANTHER" id="PTHR43732">
    <property type="entry name" value="RIBOSE 5-PHOSPHATE ISOMERASE-RELATED"/>
    <property type="match status" value="1"/>
</dbReference>
<evidence type="ECO:0000256" key="1">
    <source>
        <dbReference type="ARBA" id="ARBA00008754"/>
    </source>
</evidence>
<dbReference type="GO" id="GO:0016853">
    <property type="term" value="F:isomerase activity"/>
    <property type="evidence" value="ECO:0007669"/>
    <property type="project" value="UniProtKB-KW"/>
</dbReference>
<dbReference type="PANTHER" id="PTHR43732:SF1">
    <property type="entry name" value="RIBOSE 5-PHOSPHATE ISOMERASE"/>
    <property type="match status" value="1"/>
</dbReference>
<evidence type="ECO:0000313" key="6">
    <source>
        <dbReference type="EMBL" id="KAJ6257428.1"/>
    </source>
</evidence>
<sequence>MAPSASTDAPAGLRIVIGCDTAGVQYKDALLADLTTNSHVSTVTDITKPLSDLTDYANIAITAAEAVASGTADRAILICGTGLGVAISANKVKGIRAVTAHDSFSVERSILSNNCQVLCMGQRVIGLELARRLVREWLGYTFDEGSASAMKIREIEKYEALRQETVKCSITCRKRHMKCSEERPRCSQCQKSDRECIYEDHGSPVSHDSHPAGIIRQPQNAPEQPNIALPPFAPLSPTSISLPPRPAPLPPPHAPHHAAQQPPGEVPGSRPEDDPRYQFTPPPPEAAEEIRKQRQSEAVRKPPTPGLAGLGVNNIFADVVQPVGLHPLDPPNAGMSPANTETTHASSTLISAELASIRWLGLLAADAAQAEPNFSLSPFLNSEEAISGRLALQQQASAANQAGYAAATGGLEAHNGSGYRDLDQLLYAVDVQTNPSNERKLWQSQEQIKLTKQEIPVFRNFVENVSSWIDLFDPLKHFSRLIPRLALHNVGLMKAILALSHRHLSLNPSTATDRNTAVQYYFETLHYLQNALQFESYSRSQELLASVLIISTYEMLDGSNSGWERHLKGVFWIQRSQNIHGDSGGLKQAVWWAWLRQDVWASFRERRRALSFWKPLRPHEALNQQELASRSVYLLAQAVNYCSDEEIEAGKLNLQRRVERGEQLLEMLEDWSRNLGDEFTLLPALQSHEDVNIDDIEPLWYHPPQYGVALQIHSFAKILVLLHRPSIGGYKEFAACQKLLADCVSVIVGIAVTLPDEEQYCLMSEMCLFGAGLCVAGDEKKKEVVLELIRRCQDRTNWPGVSLAEELRREWEK</sequence>
<dbReference type="CDD" id="cd12148">
    <property type="entry name" value="fungal_TF_MHR"/>
    <property type="match status" value="1"/>
</dbReference>
<evidence type="ECO:0000256" key="4">
    <source>
        <dbReference type="SAM" id="MobiDB-lite"/>
    </source>
</evidence>
<dbReference type="NCBIfam" id="TIGR00689">
    <property type="entry name" value="rpiB_lacA_lacB"/>
    <property type="match status" value="1"/>
</dbReference>
<dbReference type="InterPro" id="IPR011860">
    <property type="entry name" value="Rib-5-P_Isoase_Actino"/>
</dbReference>
<feature type="compositionally biased region" description="Basic and acidic residues" evidence="4">
    <location>
        <begin position="200"/>
        <end position="210"/>
    </location>
</feature>
<dbReference type="AlphaFoldDB" id="A0AAD6IS00"/>
<protein>
    <recommendedName>
        <fullName evidence="5">Zn(2)-C6 fungal-type domain-containing protein</fullName>
    </recommendedName>
</protein>
<dbReference type="InterPro" id="IPR021858">
    <property type="entry name" value="Fun_TF"/>
</dbReference>
<dbReference type="SUPFAM" id="SSF89623">
    <property type="entry name" value="Ribose/Galactose isomerase RpiB/AlsB"/>
    <property type="match status" value="1"/>
</dbReference>
<evidence type="ECO:0000313" key="7">
    <source>
        <dbReference type="Proteomes" id="UP001221413"/>
    </source>
</evidence>
<evidence type="ECO:0000256" key="2">
    <source>
        <dbReference type="ARBA" id="ARBA00023235"/>
    </source>
</evidence>
<dbReference type="Proteomes" id="UP001221413">
    <property type="component" value="Unassembled WGS sequence"/>
</dbReference>
<dbReference type="InterPro" id="IPR036569">
    <property type="entry name" value="RpiB_LacA_LacB_sf"/>
</dbReference>
<dbReference type="PROSITE" id="PS50048">
    <property type="entry name" value="ZN2_CY6_FUNGAL_2"/>
    <property type="match status" value="1"/>
</dbReference>
<comment type="caution">
    <text evidence="6">The sequence shown here is derived from an EMBL/GenBank/DDBJ whole genome shotgun (WGS) entry which is preliminary data.</text>
</comment>
<dbReference type="CDD" id="cd00067">
    <property type="entry name" value="GAL4"/>
    <property type="match status" value="1"/>
</dbReference>
<feature type="compositionally biased region" description="Pro residues" evidence="4">
    <location>
        <begin position="243"/>
        <end position="253"/>
    </location>
</feature>
<dbReference type="SMART" id="SM00066">
    <property type="entry name" value="GAL4"/>
    <property type="match status" value="1"/>
</dbReference>
<name>A0AAD6IS00_DREDA</name>
<dbReference type="InterPro" id="IPR003500">
    <property type="entry name" value="RpiB_LacA_LacB"/>
</dbReference>
<organism evidence="6 7">
    <name type="scientific">Drechslerella dactyloides</name>
    <name type="common">Nematode-trapping fungus</name>
    <name type="synonym">Arthrobotrys dactyloides</name>
    <dbReference type="NCBI Taxonomy" id="74499"/>
    <lineage>
        <taxon>Eukaryota</taxon>
        <taxon>Fungi</taxon>
        <taxon>Dikarya</taxon>
        <taxon>Ascomycota</taxon>
        <taxon>Pezizomycotina</taxon>
        <taxon>Orbiliomycetes</taxon>
        <taxon>Orbiliales</taxon>
        <taxon>Orbiliaceae</taxon>
        <taxon>Drechslerella</taxon>
    </lineage>
</organism>
<feature type="region of interest" description="Disordered" evidence="4">
    <location>
        <begin position="200"/>
        <end position="310"/>
    </location>
</feature>
<proteinExistence type="inferred from homology"/>
<feature type="domain" description="Zn(2)-C6 fungal-type" evidence="5">
    <location>
        <begin position="172"/>
        <end position="198"/>
    </location>
</feature>
<dbReference type="GO" id="GO:0000981">
    <property type="term" value="F:DNA-binding transcription factor activity, RNA polymerase II-specific"/>
    <property type="evidence" value="ECO:0007669"/>
    <property type="project" value="InterPro"/>
</dbReference>
<dbReference type="Gene3D" id="3.40.1400.10">
    <property type="entry name" value="Sugar-phosphate isomerase, RpiB/LacA/LacB"/>
    <property type="match status" value="1"/>
</dbReference>
<feature type="compositionally biased region" description="Basic and acidic residues" evidence="4">
    <location>
        <begin position="288"/>
        <end position="300"/>
    </location>
</feature>
<accession>A0AAD6IS00</accession>
<evidence type="ECO:0000259" key="5">
    <source>
        <dbReference type="PROSITE" id="PS50048"/>
    </source>
</evidence>
<dbReference type="NCBIfam" id="NF004051">
    <property type="entry name" value="PRK05571.1"/>
    <property type="match status" value="1"/>
</dbReference>
<dbReference type="InterPro" id="IPR051812">
    <property type="entry name" value="SPI_LacAB/RpiB"/>
</dbReference>